<dbReference type="GO" id="GO:0016579">
    <property type="term" value="P:protein deubiquitination"/>
    <property type="evidence" value="ECO:0007669"/>
    <property type="project" value="InterPro"/>
</dbReference>
<dbReference type="Gene3D" id="3.90.70.10">
    <property type="entry name" value="Cysteine proteinases"/>
    <property type="match status" value="2"/>
</dbReference>
<evidence type="ECO:0000256" key="1">
    <source>
        <dbReference type="ARBA" id="ARBA00000707"/>
    </source>
</evidence>
<dbReference type="GO" id="GO:0004843">
    <property type="term" value="F:cysteine-type deubiquitinase activity"/>
    <property type="evidence" value="ECO:0007669"/>
    <property type="project" value="UniProtKB-EC"/>
</dbReference>
<dbReference type="Gramene" id="AUR62018591-RA">
    <property type="protein sequence ID" value="AUR62018591-RA:cds"/>
    <property type="gene ID" value="AUR62018591"/>
</dbReference>
<dbReference type="RefSeq" id="XP_021745555.1">
    <property type="nucleotide sequence ID" value="XM_021889863.1"/>
</dbReference>
<dbReference type="SUPFAM" id="SSF57850">
    <property type="entry name" value="RING/U-box"/>
    <property type="match status" value="1"/>
</dbReference>
<evidence type="ECO:0000256" key="4">
    <source>
        <dbReference type="ARBA" id="ARBA00022670"/>
    </source>
</evidence>
<comment type="catalytic activity">
    <reaction evidence="1">
        <text>Thiol-dependent hydrolysis of ester, thioester, amide, peptide and isopeptide bonds formed by the C-terminal Gly of ubiquitin (a 76-residue protein attached to proteins as an intracellular targeting signal).</text>
        <dbReference type="EC" id="3.4.19.12"/>
    </reaction>
</comment>
<dbReference type="Pfam" id="PF00443">
    <property type="entry name" value="UCH"/>
    <property type="match status" value="1"/>
</dbReference>
<evidence type="ECO:0000259" key="13">
    <source>
        <dbReference type="PROSITE" id="PS50235"/>
    </source>
</evidence>
<dbReference type="PROSITE" id="PS00973">
    <property type="entry name" value="USP_2"/>
    <property type="match status" value="1"/>
</dbReference>
<dbReference type="Proteomes" id="UP000596660">
    <property type="component" value="Unplaced"/>
</dbReference>
<dbReference type="GO" id="GO:0005634">
    <property type="term" value="C:nucleus"/>
    <property type="evidence" value="ECO:0007669"/>
    <property type="project" value="TreeGrafter"/>
</dbReference>
<feature type="domain" description="UBP-type" evidence="14">
    <location>
        <begin position="53"/>
        <end position="185"/>
    </location>
</feature>
<reference evidence="15" key="2">
    <citation type="submission" date="2021-03" db="UniProtKB">
        <authorList>
            <consortium name="EnsemblPlants"/>
        </authorList>
    </citation>
    <scope>IDENTIFICATION</scope>
</reference>
<dbReference type="PROSITE" id="PS50271">
    <property type="entry name" value="ZF_UBP"/>
    <property type="match status" value="1"/>
</dbReference>
<protein>
    <recommendedName>
        <fullName evidence="3">ubiquitinyl hydrolase 1</fullName>
        <ecNumber evidence="3">3.4.19.12</ecNumber>
    </recommendedName>
</protein>
<feature type="region of interest" description="Disordered" evidence="12">
    <location>
        <begin position="1"/>
        <end position="48"/>
    </location>
</feature>
<accession>A0A803LTP7</accession>
<dbReference type="GO" id="GO:0008270">
    <property type="term" value="F:zinc ion binding"/>
    <property type="evidence" value="ECO:0007669"/>
    <property type="project" value="UniProtKB-KW"/>
</dbReference>
<dbReference type="InterPro" id="IPR001607">
    <property type="entry name" value="Znf_UBP"/>
</dbReference>
<evidence type="ECO:0000256" key="9">
    <source>
        <dbReference type="ARBA" id="ARBA00022833"/>
    </source>
</evidence>
<evidence type="ECO:0000256" key="2">
    <source>
        <dbReference type="ARBA" id="ARBA00009085"/>
    </source>
</evidence>
<reference evidence="15" key="1">
    <citation type="journal article" date="2017" name="Nature">
        <title>The genome of Chenopodium quinoa.</title>
        <authorList>
            <person name="Jarvis D.E."/>
            <person name="Ho Y.S."/>
            <person name="Lightfoot D.J."/>
            <person name="Schmoeckel S.M."/>
            <person name="Li B."/>
            <person name="Borm T.J.A."/>
            <person name="Ohyanagi H."/>
            <person name="Mineta K."/>
            <person name="Michell C.T."/>
            <person name="Saber N."/>
            <person name="Kharbatia N.M."/>
            <person name="Rupper R.R."/>
            <person name="Sharp A.R."/>
            <person name="Dally N."/>
            <person name="Boughton B.A."/>
            <person name="Woo Y.H."/>
            <person name="Gao G."/>
            <person name="Schijlen E.G.W.M."/>
            <person name="Guo X."/>
            <person name="Momin A.A."/>
            <person name="Negrao S."/>
            <person name="Al-Babili S."/>
            <person name="Gehring C."/>
            <person name="Roessner U."/>
            <person name="Jung C."/>
            <person name="Murphy K."/>
            <person name="Arold S.T."/>
            <person name="Gojobori T."/>
            <person name="van der Linden C.G."/>
            <person name="van Loo E.N."/>
            <person name="Jellen E.N."/>
            <person name="Maughan P.J."/>
            <person name="Tester M."/>
        </authorList>
    </citation>
    <scope>NUCLEOTIDE SEQUENCE [LARGE SCALE GENOMIC DNA]</scope>
    <source>
        <strain evidence="15">cv. PI 614886</strain>
    </source>
</reference>
<dbReference type="KEGG" id="cqi:110711478"/>
<feature type="compositionally biased region" description="Basic residues" evidence="12">
    <location>
        <begin position="395"/>
        <end position="418"/>
    </location>
</feature>
<sequence>MGKKVKKKAARNAHKEKEKDKRVSTSSPKAISHEDDQNSVAAADGSVQHQERTVCVHLEKAVDLESVSSKIEAAESTGCEDCREGVNDRKAGKGRGKHVKKKGASDSRANKATWICLQCGHFSCGGVGLPNSPQSHALRHAKQSRHPLVIQVENPHLRWCFPCSTLLPVDKVEATGEHKDFFLDIVKLLKKQSSKVPSVDVEDIWFGSGSVISEVKGESKAINVVNGKDFNAVRGLVNLGNTCFFNSVMQNLLAMEILRDNLLKSEGSTGPLMSALKKFFVESSPESGVKNVINPKSLFGCVCAKAPQFKGFQQQDSHELLRCLLDGLSSEDLHAKKLAGSSPGNRRSVPVNSTFVDAIFGGKTSSTVCCVECGHSSVVYEPFLDLSLSVPMKKPLSKKAQSVHRAKKTKLPPKRGGRNHPQLNKNEDLESAPGDCNTATSMDSSGLKDNMGSAPSGCNTSTSTESSSGFYVGSPSCALSADFVEPCNLVPRSTLLSQDSNSIKSDNASAQVPHSVAQDADGMPWLDYHKPFSQSDDAQEADSFCWMDYVESVSLSDDPNSVEKEGFSITQDLGSHDGNHDTLSIHDTADSSFEASLSKVSAMEGDNHGVVSVLDTAKSVGEFSVHPENVHLKLEATVNDWVEEQPVQVQDNEILLLTYKEDGPMFGEEEMKVDAEISSSAVVDVEDSLGFDGLGDLFNEPEDVVAGMNSVPVSDGLANGFLAGNSTESDPDEVDDTDSPVSVETCLAHFIKPELLSGEHAWHCENCTKLLKEGRQRMMENQQKTASVQRDKSSDVCSSSETMLAMNHHVSDSSAVSLAAHDNGSIKIDENLKKLDDGKINGPCPNLSQKEESRREPETAHLNASDPSVCSMPSDKTYLDGKSGDVHSVFDVHRPVERPYGPSEEHKSGEVEEEDIDLKCVKVMRDATKRILISKTPPILTIHLKRFGQDARGRLSKLNGHVGFKEYIDLGPYMDCRSTGRDNCIYCLIGVVEHSGSMRGGHYVAYVRGGDRRRGRSEEENRRGHSVWYHASDSYIRETTLEEVLRCEAYILFYEKAKP</sequence>
<dbReference type="GO" id="GO:0006508">
    <property type="term" value="P:proteolysis"/>
    <property type="evidence" value="ECO:0007669"/>
    <property type="project" value="UniProtKB-KW"/>
</dbReference>
<feature type="compositionally biased region" description="Basic and acidic residues" evidence="12">
    <location>
        <begin position="82"/>
        <end position="91"/>
    </location>
</feature>
<dbReference type="PROSITE" id="PS50235">
    <property type="entry name" value="USP_3"/>
    <property type="match status" value="1"/>
</dbReference>
<dbReference type="AlphaFoldDB" id="A0A803LTP7"/>
<dbReference type="InterPro" id="IPR013083">
    <property type="entry name" value="Znf_RING/FYVE/PHD"/>
</dbReference>
<dbReference type="SUPFAM" id="SSF54001">
    <property type="entry name" value="Cysteine proteinases"/>
    <property type="match status" value="1"/>
</dbReference>
<evidence type="ECO:0000256" key="7">
    <source>
        <dbReference type="ARBA" id="ARBA00022786"/>
    </source>
</evidence>
<feature type="compositionally biased region" description="Basic residues" evidence="12">
    <location>
        <begin position="92"/>
        <end position="102"/>
    </location>
</feature>
<comment type="function">
    <text evidence="10">Recognizes and hydrolyzes the peptide bond at the C-terminal Gly of ubiquitin. Involved in the processing of poly-ubiquitin precursors as well as that of ubiquitinated proteins. Is involved in resistance to the arginine analog canavanine (CAN).</text>
</comment>
<dbReference type="OrthoDB" id="2020758at2759"/>
<dbReference type="RefSeq" id="XP_021745554.1">
    <property type="nucleotide sequence ID" value="XM_021889862.1"/>
</dbReference>
<evidence type="ECO:0000256" key="12">
    <source>
        <dbReference type="SAM" id="MobiDB-lite"/>
    </source>
</evidence>
<keyword evidence="8" id="KW-0378">Hydrolase</keyword>
<evidence type="ECO:0000259" key="14">
    <source>
        <dbReference type="PROSITE" id="PS50271"/>
    </source>
</evidence>
<dbReference type="InterPro" id="IPR018200">
    <property type="entry name" value="USP_CS"/>
</dbReference>
<feature type="compositionally biased region" description="Basic residues" evidence="12">
    <location>
        <begin position="1"/>
        <end position="12"/>
    </location>
</feature>
<feature type="domain" description="USP" evidence="13">
    <location>
        <begin position="234"/>
        <end position="1057"/>
    </location>
</feature>
<keyword evidence="9" id="KW-0862">Zinc</keyword>
<gene>
    <name evidence="15" type="primary">LOC110711478</name>
</gene>
<dbReference type="SMART" id="SM00290">
    <property type="entry name" value="ZnF_UBP"/>
    <property type="match status" value="1"/>
</dbReference>
<evidence type="ECO:0000313" key="16">
    <source>
        <dbReference type="Proteomes" id="UP000596660"/>
    </source>
</evidence>
<keyword evidence="16" id="KW-1185">Reference proteome</keyword>
<evidence type="ECO:0000256" key="5">
    <source>
        <dbReference type="ARBA" id="ARBA00022723"/>
    </source>
</evidence>
<dbReference type="PANTHER" id="PTHR24006">
    <property type="entry name" value="UBIQUITIN CARBOXYL-TERMINAL HYDROLASE"/>
    <property type="match status" value="1"/>
</dbReference>
<organism evidence="15 16">
    <name type="scientific">Chenopodium quinoa</name>
    <name type="common">Quinoa</name>
    <dbReference type="NCBI Taxonomy" id="63459"/>
    <lineage>
        <taxon>Eukaryota</taxon>
        <taxon>Viridiplantae</taxon>
        <taxon>Streptophyta</taxon>
        <taxon>Embryophyta</taxon>
        <taxon>Tracheophyta</taxon>
        <taxon>Spermatophyta</taxon>
        <taxon>Magnoliopsida</taxon>
        <taxon>eudicotyledons</taxon>
        <taxon>Gunneridae</taxon>
        <taxon>Pentapetalae</taxon>
        <taxon>Caryophyllales</taxon>
        <taxon>Chenopodiaceae</taxon>
        <taxon>Chenopodioideae</taxon>
        <taxon>Atripliceae</taxon>
        <taxon>Chenopodium</taxon>
    </lineage>
</organism>
<keyword evidence="4" id="KW-0645">Protease</keyword>
<keyword evidence="6 11" id="KW-0863">Zinc-finger</keyword>
<dbReference type="EC" id="3.4.19.12" evidence="3"/>
<dbReference type="GO" id="GO:0005829">
    <property type="term" value="C:cytosol"/>
    <property type="evidence" value="ECO:0007669"/>
    <property type="project" value="TreeGrafter"/>
</dbReference>
<evidence type="ECO:0000256" key="8">
    <source>
        <dbReference type="ARBA" id="ARBA00022801"/>
    </source>
</evidence>
<evidence type="ECO:0000313" key="15">
    <source>
        <dbReference type="EnsemblPlants" id="AUR62018591-RA:cds"/>
    </source>
</evidence>
<dbReference type="PROSITE" id="PS00972">
    <property type="entry name" value="USP_1"/>
    <property type="match status" value="1"/>
</dbReference>
<dbReference type="InterPro" id="IPR028889">
    <property type="entry name" value="USP"/>
</dbReference>
<dbReference type="GeneID" id="110711478"/>
<dbReference type="InterPro" id="IPR050164">
    <property type="entry name" value="Peptidase_C19"/>
</dbReference>
<evidence type="ECO:0000256" key="10">
    <source>
        <dbReference type="ARBA" id="ARBA00058678"/>
    </source>
</evidence>
<keyword evidence="5" id="KW-0479">Metal-binding</keyword>
<dbReference type="InterPro" id="IPR001394">
    <property type="entry name" value="Peptidase_C19_UCH"/>
</dbReference>
<evidence type="ECO:0000256" key="11">
    <source>
        <dbReference type="PROSITE-ProRule" id="PRU00502"/>
    </source>
</evidence>
<dbReference type="Pfam" id="PF02148">
    <property type="entry name" value="zf-UBP"/>
    <property type="match status" value="1"/>
</dbReference>
<keyword evidence="7" id="KW-0833">Ubl conjugation pathway</keyword>
<feature type="compositionally biased region" description="Basic and acidic residues" evidence="12">
    <location>
        <begin position="849"/>
        <end position="859"/>
    </location>
</feature>
<feature type="region of interest" description="Disordered" evidence="12">
    <location>
        <begin position="395"/>
        <end position="460"/>
    </location>
</feature>
<feature type="region of interest" description="Disordered" evidence="12">
    <location>
        <begin position="82"/>
        <end position="105"/>
    </location>
</feature>
<dbReference type="PANTHER" id="PTHR24006:SF781">
    <property type="entry name" value="LD34905P"/>
    <property type="match status" value="1"/>
</dbReference>
<comment type="similarity">
    <text evidence="2">Belongs to the peptidase C19 family.</text>
</comment>
<dbReference type="InterPro" id="IPR038765">
    <property type="entry name" value="Papain-like_cys_pep_sf"/>
</dbReference>
<feature type="compositionally biased region" description="Basic and acidic residues" evidence="12">
    <location>
        <begin position="13"/>
        <end position="23"/>
    </location>
</feature>
<dbReference type="OMA" id="AVGQWVY"/>
<evidence type="ECO:0000256" key="6">
    <source>
        <dbReference type="ARBA" id="ARBA00022771"/>
    </source>
</evidence>
<name>A0A803LTP7_CHEQI</name>
<proteinExistence type="inferred from homology"/>
<evidence type="ECO:0000256" key="3">
    <source>
        <dbReference type="ARBA" id="ARBA00012759"/>
    </source>
</evidence>
<dbReference type="EnsemblPlants" id="AUR62018591-RA">
    <property type="protein sequence ID" value="AUR62018591-RA:cds"/>
    <property type="gene ID" value="AUR62018591"/>
</dbReference>
<dbReference type="Gene3D" id="3.30.40.10">
    <property type="entry name" value="Zinc/RING finger domain, C3HC4 (zinc finger)"/>
    <property type="match status" value="1"/>
</dbReference>
<feature type="region of interest" description="Disordered" evidence="12">
    <location>
        <begin position="835"/>
        <end position="872"/>
    </location>
</feature>
<dbReference type="FunFam" id="3.30.40.10:FF:000900">
    <property type="entry name" value="Ubiquitinyl hydrolase 1"/>
    <property type="match status" value="1"/>
</dbReference>